<dbReference type="SUPFAM" id="SSF56801">
    <property type="entry name" value="Acetyl-CoA synthetase-like"/>
    <property type="match status" value="1"/>
</dbReference>
<dbReference type="Proteomes" id="UP000029549">
    <property type="component" value="Unassembled WGS sequence"/>
</dbReference>
<protein>
    <submittedName>
        <fullName evidence="2">AMP-dependent synthetase</fullName>
    </submittedName>
</protein>
<dbReference type="InterPro" id="IPR000873">
    <property type="entry name" value="AMP-dep_synth/lig_dom"/>
</dbReference>
<dbReference type="PANTHER" id="PTHR43845:SF1">
    <property type="entry name" value="BLR5969 PROTEIN"/>
    <property type="match status" value="1"/>
</dbReference>
<feature type="domain" description="AMP-dependent synthetase/ligase" evidence="1">
    <location>
        <begin position="126"/>
        <end position="280"/>
    </location>
</feature>
<comment type="caution">
    <text evidence="2">The sequence shown here is derived from an EMBL/GenBank/DDBJ whole genome shotgun (WGS) entry which is preliminary data.</text>
</comment>
<dbReference type="Gene3D" id="3.40.50.12780">
    <property type="entry name" value="N-terminal domain of ligase-like"/>
    <property type="match status" value="1"/>
</dbReference>
<sequence>MSDFYDALETRSPEQREADCMASLPLQIAHAQQRSSAFAEILKGVDASRITSRAALATLPVTRKSELLERQAAQRPQQIFGGFNAIGLGHDMPRLFSSPGPIYEPESRRPDYWRMARSMYAAGFRSGELVHNCFSYHFVPAGSMMETGAQALGCTVFAGGTGQTEQQVQAMADLRPAAYVGTPSFLKIIVEKAQEMGMKLPSLTKAMVSGEAFPPSLSQWMRDHGIDAYQSYGTADLGLIAYETSAREGLVLDEGVIVEIVRPGTGDPVAEGEVGELVITTLNPDYPLIRFGTGDLSAYLPGTCPTGRTNARIKGWMGRADQTTKVRGMFVHAKQVAEVVKRFPQIVRARLVVTGEMANDQMQLLVETTETAPGFALQVIDALREVTKLRGEVQMVSPGSLPNDGKVIEDARSYQ</sequence>
<dbReference type="Pfam" id="PF00501">
    <property type="entry name" value="AMP-binding"/>
    <property type="match status" value="1"/>
</dbReference>
<dbReference type="InterPro" id="IPR045851">
    <property type="entry name" value="AMP-bd_C_sf"/>
</dbReference>
<dbReference type="InterPro" id="IPR042099">
    <property type="entry name" value="ANL_N_sf"/>
</dbReference>
<evidence type="ECO:0000313" key="3">
    <source>
        <dbReference type="Proteomes" id="UP000029549"/>
    </source>
</evidence>
<gene>
    <name evidence="2" type="ORF">P608_13545</name>
</gene>
<dbReference type="Gene3D" id="3.30.300.30">
    <property type="match status" value="1"/>
</dbReference>
<keyword evidence="3" id="KW-1185">Reference proteome</keyword>
<dbReference type="PANTHER" id="PTHR43845">
    <property type="entry name" value="BLR5969 PROTEIN"/>
    <property type="match status" value="1"/>
</dbReference>
<dbReference type="EMBL" id="AWTP01000111">
    <property type="protein sequence ID" value="KGH11615.1"/>
    <property type="molecule type" value="Genomic_DNA"/>
</dbReference>
<proteinExistence type="predicted"/>
<dbReference type="RefSeq" id="WP_034391228.1">
    <property type="nucleotide sequence ID" value="NZ_AWTM01000065.1"/>
</dbReference>
<reference evidence="2 3" key="1">
    <citation type="submission" date="2013-09" db="EMBL/GenBank/DDBJ databases">
        <title>High correlation between genotypes and phenotypes of environmental bacteria Comamonas testosteroni strains.</title>
        <authorList>
            <person name="Liu L."/>
            <person name="Zhu W."/>
            <person name="Xia X."/>
            <person name="Xu B."/>
            <person name="Luo M."/>
            <person name="Wang G."/>
        </authorList>
    </citation>
    <scope>NUCLEOTIDE SEQUENCE [LARGE SCALE GENOMIC DNA]</scope>
    <source>
        <strain evidence="2 3">DF2</strain>
    </source>
</reference>
<name>A0A0E3C0P0_9BURK</name>
<evidence type="ECO:0000313" key="2">
    <source>
        <dbReference type="EMBL" id="KGH11615.1"/>
    </source>
</evidence>
<accession>A0A0E3C0P0</accession>
<organism evidence="2 3">
    <name type="scientific">Comamonas thiooxydans</name>
    <dbReference type="NCBI Taxonomy" id="363952"/>
    <lineage>
        <taxon>Bacteria</taxon>
        <taxon>Pseudomonadati</taxon>
        <taxon>Pseudomonadota</taxon>
        <taxon>Betaproteobacteria</taxon>
        <taxon>Burkholderiales</taxon>
        <taxon>Comamonadaceae</taxon>
        <taxon>Comamonas</taxon>
    </lineage>
</organism>
<dbReference type="AlphaFoldDB" id="A0A0E3C0P0"/>
<evidence type="ECO:0000259" key="1">
    <source>
        <dbReference type="Pfam" id="PF00501"/>
    </source>
</evidence>